<comment type="caution">
    <text evidence="1">The sequence shown here is derived from an EMBL/GenBank/DDBJ whole genome shotgun (WGS) entry which is preliminary data.</text>
</comment>
<organism evidence="1 2">
    <name type="scientific">Trifolium medium</name>
    <dbReference type="NCBI Taxonomy" id="97028"/>
    <lineage>
        <taxon>Eukaryota</taxon>
        <taxon>Viridiplantae</taxon>
        <taxon>Streptophyta</taxon>
        <taxon>Embryophyta</taxon>
        <taxon>Tracheophyta</taxon>
        <taxon>Spermatophyta</taxon>
        <taxon>Magnoliopsida</taxon>
        <taxon>eudicotyledons</taxon>
        <taxon>Gunneridae</taxon>
        <taxon>Pentapetalae</taxon>
        <taxon>rosids</taxon>
        <taxon>fabids</taxon>
        <taxon>Fabales</taxon>
        <taxon>Fabaceae</taxon>
        <taxon>Papilionoideae</taxon>
        <taxon>50 kb inversion clade</taxon>
        <taxon>NPAAA clade</taxon>
        <taxon>Hologalegina</taxon>
        <taxon>IRL clade</taxon>
        <taxon>Trifolieae</taxon>
        <taxon>Trifolium</taxon>
    </lineage>
</organism>
<keyword evidence="2" id="KW-1185">Reference proteome</keyword>
<reference evidence="1 2" key="1">
    <citation type="journal article" date="2018" name="Front. Plant Sci.">
        <title>Red Clover (Trifolium pratense) and Zigzag Clover (T. medium) - A Picture of Genomic Similarities and Differences.</title>
        <authorList>
            <person name="Dluhosova J."/>
            <person name="Istvanek J."/>
            <person name="Nedelnik J."/>
            <person name="Repkova J."/>
        </authorList>
    </citation>
    <scope>NUCLEOTIDE SEQUENCE [LARGE SCALE GENOMIC DNA]</scope>
    <source>
        <strain evidence="2">cv. 10/8</strain>
        <tissue evidence="1">Leaf</tissue>
    </source>
</reference>
<proteinExistence type="predicted"/>
<dbReference type="AlphaFoldDB" id="A0A392U8V0"/>
<dbReference type="EMBL" id="LXQA010752457">
    <property type="protein sequence ID" value="MCI69257.1"/>
    <property type="molecule type" value="Genomic_DNA"/>
</dbReference>
<evidence type="ECO:0000313" key="2">
    <source>
        <dbReference type="Proteomes" id="UP000265520"/>
    </source>
</evidence>
<evidence type="ECO:0000313" key="1">
    <source>
        <dbReference type="EMBL" id="MCI69257.1"/>
    </source>
</evidence>
<sequence>MDLPNADAVWDKREWSTEAADKKIESTDVAEALNSLYHNRYNCSAGSS</sequence>
<name>A0A392U8V0_9FABA</name>
<accession>A0A392U8V0</accession>
<dbReference type="Proteomes" id="UP000265520">
    <property type="component" value="Unassembled WGS sequence"/>
</dbReference>
<protein>
    <submittedName>
        <fullName evidence="1">Uncharacterized protein</fullName>
    </submittedName>
</protein>